<feature type="region of interest" description="Disordered" evidence="1">
    <location>
        <begin position="82"/>
        <end position="108"/>
    </location>
</feature>
<comment type="caution">
    <text evidence="2">The sequence shown here is derived from an EMBL/GenBank/DDBJ whole genome shotgun (WGS) entry which is preliminary data.</text>
</comment>
<accession>A0A146G1K3</accession>
<sequence>MYRVPLTVGGTFRDLEFVETSTIPSQVERSPPEAVGIAPAYGIGMPIDDVRNLSYEEIARINPFYDKIMDMWNKSAQATTEMILSSEGSPSLSSPSSQSTHSGNEKSCVHREASASLLRECQCYADHHVPKQPCTLLQNGREHKPLYQTQDGLRTGQTALIENGDSFRNVLPRPVHPVEHYPHDQLDASCVEPALMPTKTTHKKLFGENGWLGCTADMKDLSRDTHKFRGLRGLGRKVIKQVEELAEDVARAHPNPIIHATLRPRLVPESTIPISLDPPTQAKLYSEMEVMLCVSANKFLLGQYNEGRLSEESIRKVTNYWGSKNRPQVIEFQFDQATQRRLILANVRTLRFSGECSSNLVLLKSNLNNWKALSKEMGVRTFCFPDSAVRKHMHDIHKLLDMLDAPLTTYLTFEELQMSILSLMKSHLEKLCQVDGSHEKSHLPCRKYDGHHF</sequence>
<evidence type="ECO:0000256" key="1">
    <source>
        <dbReference type="SAM" id="MobiDB-lite"/>
    </source>
</evidence>
<name>A0A146G1K3_ASPKA</name>
<organism evidence="2 3">
    <name type="scientific">Aspergillus kawachii</name>
    <name type="common">White koji mold</name>
    <name type="synonym">Aspergillus awamori var. kawachi</name>
    <dbReference type="NCBI Taxonomy" id="1069201"/>
    <lineage>
        <taxon>Eukaryota</taxon>
        <taxon>Fungi</taxon>
        <taxon>Dikarya</taxon>
        <taxon>Ascomycota</taxon>
        <taxon>Pezizomycotina</taxon>
        <taxon>Eurotiomycetes</taxon>
        <taxon>Eurotiomycetidae</taxon>
        <taxon>Eurotiales</taxon>
        <taxon>Aspergillaceae</taxon>
        <taxon>Aspergillus</taxon>
        <taxon>Aspergillus subgen. Circumdati</taxon>
    </lineage>
</organism>
<reference evidence="2 3" key="1">
    <citation type="journal article" date="2016" name="DNA Res.">
        <title>Genome sequence of Aspergillus luchuensis NBRC 4314.</title>
        <authorList>
            <person name="Yamada O."/>
            <person name="Machida M."/>
            <person name="Hosoyama A."/>
            <person name="Goto M."/>
            <person name="Takahashi T."/>
            <person name="Futagami T."/>
            <person name="Yamagata Y."/>
            <person name="Takeuchi M."/>
            <person name="Kobayashi T."/>
            <person name="Koike H."/>
            <person name="Abe K."/>
            <person name="Asai K."/>
            <person name="Arita M."/>
            <person name="Fujita N."/>
            <person name="Fukuda K."/>
            <person name="Higa K."/>
            <person name="Horikawa H."/>
            <person name="Ishikawa T."/>
            <person name="Jinno K."/>
            <person name="Kato Y."/>
            <person name="Kirimura K."/>
            <person name="Mizutani O."/>
            <person name="Nakasone K."/>
            <person name="Sano M."/>
            <person name="Shiraishi Y."/>
            <person name="Tsukahara M."/>
            <person name="Gomi K."/>
        </authorList>
    </citation>
    <scope>NUCLEOTIDE SEQUENCE [LARGE SCALE GENOMIC DNA]</scope>
    <source>
        <strain evidence="2 3">RIB 2604</strain>
    </source>
</reference>
<dbReference type="Proteomes" id="UP000075230">
    <property type="component" value="Unassembled WGS sequence"/>
</dbReference>
<gene>
    <name evidence="2" type="ORF">RIB2604_03701990</name>
</gene>
<dbReference type="AlphaFoldDB" id="A0A146G1K3"/>
<dbReference type="EMBL" id="BCWF01000036">
    <property type="protein sequence ID" value="GAT30989.1"/>
    <property type="molecule type" value="Genomic_DNA"/>
</dbReference>
<dbReference type="VEuPathDB" id="FungiDB:ASPFODRAFT_219017"/>
<proteinExistence type="predicted"/>
<evidence type="ECO:0000313" key="3">
    <source>
        <dbReference type="Proteomes" id="UP000075230"/>
    </source>
</evidence>
<reference evidence="3" key="2">
    <citation type="submission" date="2016-02" db="EMBL/GenBank/DDBJ databases">
        <title>Genome sequencing of Aspergillus luchuensis NBRC 4314.</title>
        <authorList>
            <person name="Yamada O."/>
        </authorList>
    </citation>
    <scope>NUCLEOTIDE SEQUENCE [LARGE SCALE GENOMIC DNA]</scope>
    <source>
        <strain evidence="3">RIB 2604</strain>
    </source>
</reference>
<evidence type="ECO:0000313" key="2">
    <source>
        <dbReference type="EMBL" id="GAT30989.1"/>
    </source>
</evidence>
<protein>
    <submittedName>
        <fullName evidence="2">Similar to An15g05700</fullName>
    </submittedName>
</protein>
<feature type="compositionally biased region" description="Low complexity" evidence="1">
    <location>
        <begin position="85"/>
        <end position="102"/>
    </location>
</feature>